<dbReference type="EMBL" id="PKSM01000106">
    <property type="protein sequence ID" value="POW12108.1"/>
    <property type="molecule type" value="Genomic_DNA"/>
</dbReference>
<dbReference type="AlphaFoldDB" id="A0A2S4VRL9"/>
<proteinExistence type="predicted"/>
<dbReference type="VEuPathDB" id="FungiDB:PSHT_08200"/>
<name>A0A2S4VRL9_9BASI</name>
<keyword evidence="3" id="KW-1185">Reference proteome</keyword>
<dbReference type="OrthoDB" id="10576856at2759"/>
<comment type="caution">
    <text evidence="2">The sequence shown here is derived from an EMBL/GenBank/DDBJ whole genome shotgun (WGS) entry which is preliminary data.</text>
</comment>
<evidence type="ECO:0000313" key="3">
    <source>
        <dbReference type="Proteomes" id="UP000238274"/>
    </source>
</evidence>
<gene>
    <name evidence="2" type="ORF">PSHT_08200</name>
</gene>
<accession>A0A2S4VRL9</accession>
<reference evidence="3" key="2">
    <citation type="journal article" date="2018" name="BMC Genomics">
        <title>Genomic insights into host adaptation between the wheat stripe rust pathogen (Puccinia striiformis f. sp. tritici) and the barley stripe rust pathogen (Puccinia striiformis f. sp. hordei).</title>
        <authorList>
            <person name="Xia C."/>
            <person name="Wang M."/>
            <person name="Yin C."/>
            <person name="Cornejo O.E."/>
            <person name="Hulbert S.H."/>
            <person name="Chen X."/>
        </authorList>
    </citation>
    <scope>NUCLEOTIDE SEQUENCE [LARGE SCALE GENOMIC DNA]</scope>
    <source>
        <strain evidence="3">93TX-2</strain>
    </source>
</reference>
<organism evidence="2 3">
    <name type="scientific">Puccinia striiformis</name>
    <dbReference type="NCBI Taxonomy" id="27350"/>
    <lineage>
        <taxon>Eukaryota</taxon>
        <taxon>Fungi</taxon>
        <taxon>Dikarya</taxon>
        <taxon>Basidiomycota</taxon>
        <taxon>Pucciniomycotina</taxon>
        <taxon>Pucciniomycetes</taxon>
        <taxon>Pucciniales</taxon>
        <taxon>Pucciniaceae</taxon>
        <taxon>Puccinia</taxon>
    </lineage>
</organism>
<evidence type="ECO:0000313" key="2">
    <source>
        <dbReference type="EMBL" id="POW12108.1"/>
    </source>
</evidence>
<feature type="compositionally biased region" description="Basic and acidic residues" evidence="1">
    <location>
        <begin position="27"/>
        <end position="40"/>
    </location>
</feature>
<protein>
    <submittedName>
        <fullName evidence="2">Uncharacterized protein</fullName>
    </submittedName>
</protein>
<reference evidence="2 3" key="1">
    <citation type="submission" date="2017-12" db="EMBL/GenBank/DDBJ databases">
        <title>Gene loss provides genomic basis for host adaptation in cereal stripe rust fungi.</title>
        <authorList>
            <person name="Xia C."/>
        </authorList>
    </citation>
    <scope>NUCLEOTIDE SEQUENCE [LARGE SCALE GENOMIC DNA]</scope>
    <source>
        <strain evidence="2 3">93TX-2</strain>
    </source>
</reference>
<reference evidence="3" key="3">
    <citation type="journal article" date="2018" name="Mol. Plant Microbe Interact.">
        <title>Genome sequence resources for the wheat stripe rust pathogen (Puccinia striiformis f. sp. tritici) and the barley stripe rust pathogen (Puccinia striiformis f. sp. hordei).</title>
        <authorList>
            <person name="Xia C."/>
            <person name="Wang M."/>
            <person name="Yin C."/>
            <person name="Cornejo O.E."/>
            <person name="Hulbert S.H."/>
            <person name="Chen X."/>
        </authorList>
    </citation>
    <scope>NUCLEOTIDE SEQUENCE [LARGE SCALE GENOMIC DNA]</scope>
    <source>
        <strain evidence="3">93TX-2</strain>
    </source>
</reference>
<feature type="compositionally biased region" description="Basic residues" evidence="1">
    <location>
        <begin position="59"/>
        <end position="76"/>
    </location>
</feature>
<feature type="region of interest" description="Disordered" evidence="1">
    <location>
        <begin position="17"/>
        <end position="76"/>
    </location>
</feature>
<dbReference type="Proteomes" id="UP000238274">
    <property type="component" value="Unassembled WGS sequence"/>
</dbReference>
<sequence length="76" mass="8888">MTHPSFSFLRRNFLGIGNQEDIDDSDSADRNKSRGKKEARMTTNKKKSENFFTNANVKNKNRSRKIPKVESRKKKK</sequence>
<evidence type="ECO:0000256" key="1">
    <source>
        <dbReference type="SAM" id="MobiDB-lite"/>
    </source>
</evidence>